<accession>A0A9Q7FGU7</accession>
<proteinExistence type="predicted"/>
<evidence type="ECO:0000313" key="1">
    <source>
        <dbReference type="EMBL" id="QYC53226.1"/>
    </source>
</evidence>
<reference evidence="1" key="1">
    <citation type="submission" date="2021-06" db="EMBL/GenBank/DDBJ databases">
        <authorList>
            <person name="Noor Mohammadi T."/>
            <person name="Li Y."/>
            <person name="Shen C."/>
            <person name="Masuda Y."/>
            <person name="Honjoh K.-I."/>
            <person name="Miyamoto T."/>
        </authorList>
    </citation>
    <scope>NUCLEOTIDE SEQUENCE</scope>
</reference>
<dbReference type="Proteomes" id="UP001144689">
    <property type="component" value="Segment"/>
</dbReference>
<sequence length="125" mass="14527">MDKKLLMKKAHHITRGLVKEFGVDYRTQLSITLKFLYEEEKEQEQGYKVWSEGKDFVLVKIVGYKEYSLAKAQEVTDALYSNYHVSSTITSINNEEGYAVVKFYDIDADELEDMTFSYIECLGNL</sequence>
<dbReference type="EMBL" id="MZ401008">
    <property type="protein sequence ID" value="QYC53226.1"/>
    <property type="molecule type" value="Genomic_DNA"/>
</dbReference>
<evidence type="ECO:0000313" key="2">
    <source>
        <dbReference type="Proteomes" id="UP001144689"/>
    </source>
</evidence>
<organism evidence="1 2">
    <name type="scientific">Clostridium phage CPQ9</name>
    <dbReference type="NCBI Taxonomy" id="2863152"/>
    <lineage>
        <taxon>Viruses</taxon>
        <taxon>Duplodnaviria</taxon>
        <taxon>Heunggongvirae</taxon>
        <taxon>Uroviricota</taxon>
        <taxon>Caudoviricetes</taxon>
        <taxon>Guelinviridae</taxon>
        <taxon>Brucesealvirus</taxon>
        <taxon>Brucesealvirus cpq9</taxon>
    </lineage>
</organism>
<protein>
    <submittedName>
        <fullName evidence="1">Uncharacterized protein</fullName>
    </submittedName>
</protein>
<keyword evidence="2" id="KW-1185">Reference proteome</keyword>
<name>A0A9Q7FGU7_9CAUD</name>